<feature type="compositionally biased region" description="Basic and acidic residues" evidence="1">
    <location>
        <begin position="63"/>
        <end position="73"/>
    </location>
</feature>
<name>A0A8J2QH39_9NEOP</name>
<dbReference type="Proteomes" id="UP000789524">
    <property type="component" value="Unassembled WGS sequence"/>
</dbReference>
<dbReference type="EMBL" id="CAKASE010000049">
    <property type="protein sequence ID" value="CAG9562850.1"/>
    <property type="molecule type" value="Genomic_DNA"/>
</dbReference>
<reference evidence="2" key="1">
    <citation type="submission" date="2021-09" db="EMBL/GenBank/DDBJ databases">
        <authorList>
            <person name="Martin H S."/>
        </authorList>
    </citation>
    <scope>NUCLEOTIDE SEQUENCE</scope>
</reference>
<protein>
    <submittedName>
        <fullName evidence="2">(African queen) hypothetical protein</fullName>
    </submittedName>
</protein>
<dbReference type="AlphaFoldDB" id="A0A8J2QH39"/>
<sequence length="73" mass="7859">MIVQSDVSLARNIHQLAPDTPAPAPLDDASALLTNRRVSFEGDASHGESGGCLLNTPRMNLTPEKRCEITDKD</sequence>
<gene>
    <name evidence="2" type="ORF">DCHRY22_LOCUS4123</name>
</gene>
<comment type="caution">
    <text evidence="2">The sequence shown here is derived from an EMBL/GenBank/DDBJ whole genome shotgun (WGS) entry which is preliminary data.</text>
</comment>
<accession>A0A8J2QH39</accession>
<proteinExistence type="predicted"/>
<organism evidence="2 3">
    <name type="scientific">Danaus chrysippus</name>
    <name type="common">African queen</name>
    <dbReference type="NCBI Taxonomy" id="151541"/>
    <lineage>
        <taxon>Eukaryota</taxon>
        <taxon>Metazoa</taxon>
        <taxon>Ecdysozoa</taxon>
        <taxon>Arthropoda</taxon>
        <taxon>Hexapoda</taxon>
        <taxon>Insecta</taxon>
        <taxon>Pterygota</taxon>
        <taxon>Neoptera</taxon>
        <taxon>Endopterygota</taxon>
        <taxon>Lepidoptera</taxon>
        <taxon>Glossata</taxon>
        <taxon>Ditrysia</taxon>
        <taxon>Papilionoidea</taxon>
        <taxon>Nymphalidae</taxon>
        <taxon>Danainae</taxon>
        <taxon>Danaini</taxon>
        <taxon>Danaina</taxon>
        <taxon>Danaus</taxon>
        <taxon>Anosia</taxon>
    </lineage>
</organism>
<evidence type="ECO:0000256" key="1">
    <source>
        <dbReference type="SAM" id="MobiDB-lite"/>
    </source>
</evidence>
<feature type="region of interest" description="Disordered" evidence="1">
    <location>
        <begin position="41"/>
        <end position="73"/>
    </location>
</feature>
<keyword evidence="3" id="KW-1185">Reference proteome</keyword>
<evidence type="ECO:0000313" key="3">
    <source>
        <dbReference type="Proteomes" id="UP000789524"/>
    </source>
</evidence>
<evidence type="ECO:0000313" key="2">
    <source>
        <dbReference type="EMBL" id="CAG9562850.1"/>
    </source>
</evidence>